<dbReference type="InterPro" id="IPR000834">
    <property type="entry name" value="Peptidase_M14"/>
</dbReference>
<keyword evidence="3" id="KW-0645">Protease</keyword>
<dbReference type="RefSeq" id="WP_176144991.1">
    <property type="nucleotide sequence ID" value="NZ_CP054926.1"/>
</dbReference>
<sequence>MTPRITRALRMLSPHPWLGPVAQPGRPPSGARRRGPAVRRRSAVVAAVLAALAAPFAIAPAEAAPHPPRTGFEASDGARWTGLGEERAFLGAVDRGSDRVAVDRVGTTKEGRPLQLVRIGKQRPAATTVLLICSQHGDEPAGREACLTTLRDLAFAEDRATRAFLSRTTVLVLPTANPDGRAADTRGNADGVDVNRDHIALETAEGRAIAAVVRDERPDVIYDLHEYGATPPYYDKDLFVLWPRNLNVARGVHDVSRTLSEQYVRPAATEGGYTSGHYGIWTDPVTGDPIKQTAGDGQERILRNTSGLKHAVGLLIESRIDALSEGEKADPALNHRRRVHSQQTALGGLFDFTQEQRARIRAATALSRLTGFADRGPVYLGGADNDPAEPAEILADPPCGYRLDASQYAAVRDELALHGVRSQRNGDGAFVPLRQSARNLIPLLLDQRATYSLTYGQANNAC</sequence>
<keyword evidence="5" id="KW-0862">Zinc</keyword>
<dbReference type="PANTHER" id="PTHR11705">
    <property type="entry name" value="PROTEASE FAMILY M14 CARBOXYPEPTIDASE A,B"/>
    <property type="match status" value="1"/>
</dbReference>
<evidence type="ECO:0000256" key="3">
    <source>
        <dbReference type="ARBA" id="ARBA00022670"/>
    </source>
</evidence>
<evidence type="ECO:0000256" key="7">
    <source>
        <dbReference type="PROSITE-ProRule" id="PRU01379"/>
    </source>
</evidence>
<evidence type="ECO:0000256" key="2">
    <source>
        <dbReference type="ARBA" id="ARBA00005988"/>
    </source>
</evidence>
<evidence type="ECO:0000256" key="1">
    <source>
        <dbReference type="ARBA" id="ARBA00001947"/>
    </source>
</evidence>
<dbReference type="Pfam" id="PF00246">
    <property type="entry name" value="Peptidase_M14"/>
    <property type="match status" value="1"/>
</dbReference>
<comment type="similarity">
    <text evidence="2 7">Belongs to the peptidase M14 family.</text>
</comment>
<dbReference type="PANTHER" id="PTHR11705:SF143">
    <property type="entry name" value="SLL0236 PROTEIN"/>
    <property type="match status" value="1"/>
</dbReference>
<evidence type="ECO:0000313" key="11">
    <source>
        <dbReference type="Proteomes" id="UP000509345"/>
    </source>
</evidence>
<proteinExistence type="inferred from homology"/>
<dbReference type="CDD" id="cd06242">
    <property type="entry name" value="M14-like"/>
    <property type="match status" value="1"/>
</dbReference>
<keyword evidence="6" id="KW-0482">Metalloprotease</keyword>
<reference evidence="10 11" key="1">
    <citation type="submission" date="2020-06" db="EMBL/GenBank/DDBJ databases">
        <title>Genome mining for natural products.</title>
        <authorList>
            <person name="Zhang B."/>
            <person name="Shi J."/>
            <person name="Ge H."/>
        </authorList>
    </citation>
    <scope>NUCLEOTIDE SEQUENCE [LARGE SCALE GENOMIC DNA]</scope>
    <source>
        <strain evidence="10 11">NA06532</strain>
    </source>
</reference>
<evidence type="ECO:0000256" key="4">
    <source>
        <dbReference type="ARBA" id="ARBA00022801"/>
    </source>
</evidence>
<dbReference type="EMBL" id="CP054926">
    <property type="protein sequence ID" value="QKW46588.1"/>
    <property type="molecule type" value="Genomic_DNA"/>
</dbReference>
<comment type="cofactor">
    <cofactor evidence="1">
        <name>Zn(2+)</name>
        <dbReference type="ChEBI" id="CHEBI:29105"/>
    </cofactor>
</comment>
<comment type="caution">
    <text evidence="7">Lacks conserved residue(s) required for the propagation of feature annotation.</text>
</comment>
<dbReference type="Gene3D" id="3.40.630.10">
    <property type="entry name" value="Zn peptidases"/>
    <property type="match status" value="1"/>
</dbReference>
<organism evidence="10 11">
    <name type="scientific">Streptomyces microflavus</name>
    <name type="common">Streptomyces lipmanii</name>
    <dbReference type="NCBI Taxonomy" id="1919"/>
    <lineage>
        <taxon>Bacteria</taxon>
        <taxon>Bacillati</taxon>
        <taxon>Actinomycetota</taxon>
        <taxon>Actinomycetes</taxon>
        <taxon>Kitasatosporales</taxon>
        <taxon>Streptomycetaceae</taxon>
        <taxon>Streptomyces</taxon>
    </lineage>
</organism>
<evidence type="ECO:0000256" key="5">
    <source>
        <dbReference type="ARBA" id="ARBA00022833"/>
    </source>
</evidence>
<feature type="region of interest" description="Disordered" evidence="8">
    <location>
        <begin position="16"/>
        <end position="37"/>
    </location>
</feature>
<name>A0A7H8MXI2_STRMI</name>
<accession>A0A7H8MXI2</accession>
<dbReference type="SUPFAM" id="SSF53187">
    <property type="entry name" value="Zn-dependent exopeptidases"/>
    <property type="match status" value="1"/>
</dbReference>
<dbReference type="GeneID" id="87635676"/>
<dbReference type="GO" id="GO:0008270">
    <property type="term" value="F:zinc ion binding"/>
    <property type="evidence" value="ECO:0007669"/>
    <property type="project" value="InterPro"/>
</dbReference>
<evidence type="ECO:0000313" key="10">
    <source>
        <dbReference type="EMBL" id="QKW46588.1"/>
    </source>
</evidence>
<feature type="domain" description="Peptidase M14" evidence="9">
    <location>
        <begin position="79"/>
        <end position="319"/>
    </location>
</feature>
<evidence type="ECO:0000256" key="8">
    <source>
        <dbReference type="SAM" id="MobiDB-lite"/>
    </source>
</evidence>
<dbReference type="GO" id="GO:0004181">
    <property type="term" value="F:metallocarboxypeptidase activity"/>
    <property type="evidence" value="ECO:0007669"/>
    <property type="project" value="InterPro"/>
</dbReference>
<gene>
    <name evidence="10" type="ORF">HUT09_30835</name>
</gene>
<dbReference type="GO" id="GO:0006508">
    <property type="term" value="P:proteolysis"/>
    <property type="evidence" value="ECO:0007669"/>
    <property type="project" value="UniProtKB-KW"/>
</dbReference>
<dbReference type="AlphaFoldDB" id="A0A7H8MXI2"/>
<dbReference type="PROSITE" id="PS52035">
    <property type="entry name" value="PEPTIDASE_M14"/>
    <property type="match status" value="1"/>
</dbReference>
<evidence type="ECO:0000259" key="9">
    <source>
        <dbReference type="PROSITE" id="PS52035"/>
    </source>
</evidence>
<keyword evidence="4" id="KW-0378">Hydrolase</keyword>
<dbReference type="Proteomes" id="UP000509345">
    <property type="component" value="Chromosome"/>
</dbReference>
<protein>
    <submittedName>
        <fullName evidence="10">DUF2817 domain-containing protein</fullName>
    </submittedName>
</protein>
<dbReference type="SMART" id="SM00631">
    <property type="entry name" value="Zn_pept"/>
    <property type="match status" value="1"/>
</dbReference>
<dbReference type="GO" id="GO:0005615">
    <property type="term" value="C:extracellular space"/>
    <property type="evidence" value="ECO:0007669"/>
    <property type="project" value="TreeGrafter"/>
</dbReference>
<evidence type="ECO:0000256" key="6">
    <source>
        <dbReference type="ARBA" id="ARBA00023049"/>
    </source>
</evidence>